<keyword evidence="5 9" id="KW-0732">Signal</keyword>
<evidence type="ECO:0000256" key="1">
    <source>
        <dbReference type="ARBA" id="ARBA00004571"/>
    </source>
</evidence>
<dbReference type="PANTHER" id="PTHR30069">
    <property type="entry name" value="TONB-DEPENDENT OUTER MEMBRANE RECEPTOR"/>
    <property type="match status" value="1"/>
</dbReference>
<protein>
    <submittedName>
        <fullName evidence="11">TonB-linked outer membrane protein, SusC/RagA family</fullName>
    </submittedName>
</protein>
<comment type="similarity">
    <text evidence="8">Belongs to the TonB-dependent receptor family.</text>
</comment>
<keyword evidence="12" id="KW-1185">Reference proteome</keyword>
<dbReference type="Pfam" id="PF07715">
    <property type="entry name" value="Plug"/>
    <property type="match status" value="1"/>
</dbReference>
<accession>A0A1T5FBL5</accession>
<proteinExistence type="inferred from homology"/>
<dbReference type="NCBIfam" id="TIGR04057">
    <property type="entry name" value="SusC_RagA_signa"/>
    <property type="match status" value="1"/>
</dbReference>
<dbReference type="InterPro" id="IPR036942">
    <property type="entry name" value="Beta-barrel_TonB_sf"/>
</dbReference>
<dbReference type="EMBL" id="FUYZ01000006">
    <property type="protein sequence ID" value="SKB93565.1"/>
    <property type="molecule type" value="Genomic_DNA"/>
</dbReference>
<dbReference type="GO" id="GO:0044718">
    <property type="term" value="P:siderophore transmembrane transport"/>
    <property type="evidence" value="ECO:0007669"/>
    <property type="project" value="TreeGrafter"/>
</dbReference>
<dbReference type="InterPro" id="IPR023997">
    <property type="entry name" value="TonB-dep_OMP_SusC/RagA_CS"/>
</dbReference>
<dbReference type="PROSITE" id="PS52016">
    <property type="entry name" value="TONB_DEPENDENT_REC_3"/>
    <property type="match status" value="1"/>
</dbReference>
<evidence type="ECO:0000256" key="2">
    <source>
        <dbReference type="ARBA" id="ARBA00022448"/>
    </source>
</evidence>
<dbReference type="STRING" id="619805.SAMN05660477_01909"/>
<dbReference type="InterPro" id="IPR023996">
    <property type="entry name" value="TonB-dep_OMP_SusC/RagA"/>
</dbReference>
<dbReference type="SUPFAM" id="SSF56935">
    <property type="entry name" value="Porins"/>
    <property type="match status" value="1"/>
</dbReference>
<comment type="subcellular location">
    <subcellularLocation>
        <location evidence="1 8">Cell outer membrane</location>
        <topology evidence="1 8">Multi-pass membrane protein</topology>
    </subcellularLocation>
</comment>
<keyword evidence="3 8" id="KW-1134">Transmembrane beta strand</keyword>
<evidence type="ECO:0000313" key="12">
    <source>
        <dbReference type="Proteomes" id="UP000191112"/>
    </source>
</evidence>
<name>A0A1T5FBL5_9FLAO</name>
<keyword evidence="7 8" id="KW-0998">Cell outer membrane</keyword>
<feature type="signal peptide" evidence="9">
    <location>
        <begin position="1"/>
        <end position="22"/>
    </location>
</feature>
<evidence type="ECO:0000256" key="6">
    <source>
        <dbReference type="ARBA" id="ARBA00023136"/>
    </source>
</evidence>
<dbReference type="Gene3D" id="2.40.170.20">
    <property type="entry name" value="TonB-dependent receptor, beta-barrel domain"/>
    <property type="match status" value="1"/>
</dbReference>
<dbReference type="InterPro" id="IPR037066">
    <property type="entry name" value="Plug_dom_sf"/>
</dbReference>
<evidence type="ECO:0000256" key="4">
    <source>
        <dbReference type="ARBA" id="ARBA00022692"/>
    </source>
</evidence>
<keyword evidence="6 8" id="KW-0472">Membrane</keyword>
<keyword evidence="4 8" id="KW-0812">Transmembrane</keyword>
<reference evidence="11 12" key="1">
    <citation type="submission" date="2017-02" db="EMBL/GenBank/DDBJ databases">
        <authorList>
            <person name="Peterson S.W."/>
        </authorList>
    </citation>
    <scope>NUCLEOTIDE SEQUENCE [LARGE SCALE GENOMIC DNA]</scope>
    <source>
        <strain evidence="11 12">DSM 22323</strain>
    </source>
</reference>
<dbReference type="Gene3D" id="2.170.130.10">
    <property type="entry name" value="TonB-dependent receptor, plug domain"/>
    <property type="match status" value="1"/>
</dbReference>
<evidence type="ECO:0000256" key="5">
    <source>
        <dbReference type="ARBA" id="ARBA00022729"/>
    </source>
</evidence>
<evidence type="ECO:0000256" key="7">
    <source>
        <dbReference type="ARBA" id="ARBA00023237"/>
    </source>
</evidence>
<evidence type="ECO:0000313" key="11">
    <source>
        <dbReference type="EMBL" id="SKB93565.1"/>
    </source>
</evidence>
<feature type="chain" id="PRO_5012414099" evidence="9">
    <location>
        <begin position="23"/>
        <end position="994"/>
    </location>
</feature>
<evidence type="ECO:0000256" key="3">
    <source>
        <dbReference type="ARBA" id="ARBA00022452"/>
    </source>
</evidence>
<evidence type="ECO:0000256" key="8">
    <source>
        <dbReference type="PROSITE-ProRule" id="PRU01360"/>
    </source>
</evidence>
<dbReference type="AlphaFoldDB" id="A0A1T5FBL5"/>
<dbReference type="GO" id="GO:0009279">
    <property type="term" value="C:cell outer membrane"/>
    <property type="evidence" value="ECO:0007669"/>
    <property type="project" value="UniProtKB-SubCell"/>
</dbReference>
<keyword evidence="2 8" id="KW-0813">Transport</keyword>
<dbReference type="PANTHER" id="PTHR30069:SF29">
    <property type="entry name" value="HEMOGLOBIN AND HEMOGLOBIN-HAPTOGLOBIN-BINDING PROTEIN 1-RELATED"/>
    <property type="match status" value="1"/>
</dbReference>
<feature type="domain" description="TonB-dependent receptor plug" evidence="10">
    <location>
        <begin position="56"/>
        <end position="170"/>
    </location>
</feature>
<gene>
    <name evidence="11" type="ORF">SAMN05660477_01909</name>
</gene>
<dbReference type="NCBIfam" id="TIGR04056">
    <property type="entry name" value="OMP_RagA_SusC"/>
    <property type="match status" value="1"/>
</dbReference>
<evidence type="ECO:0000256" key="9">
    <source>
        <dbReference type="SAM" id="SignalP"/>
    </source>
</evidence>
<sequence length="994" mass="109166">MKKITNTILVIVLSSSYALLNAQVKTQDSAKATNIEGVVVTALGIKREKKSLGYASQEVKAEKLFEGTTNTGNIASQLSGKVAGLQVNTNSNFGGSSNLVIRGIKSLGGANPLIVIDGSPVNNSSTYDTRTNQDMGNLLSDINQDDIASVNVLKGAAASALYGERGLNGVIVITTKNGRNSNDASWGITLSSSIQAGFIDKSTFPEYQTRYGAGYAMKFKETAGDGTPYVNLGDDASWGPEFNPNLLVYQWDSFDPNSKNYKKATPYVAAKHGPIDFFETPISYVNGITLEKGKKGNNFMLSYDNMLSNGLMPNSDLRKNTLSTKINYDLTDKLHATVYSTLVMQQTRGRNDANYSGNLVGGFRQWWQTNVDIVDVRNAYYNSGELNKTWNLKSANNPVAAYWNNPYYQRYQSYGTDDRTRSFSYAQISYDFNKNFTLTGKVSYDNATTIFENRLAPNSIPKTFGASQKNVSSGFSRQNLVTTEANYDLFLNYKVDITKDINVSGIVGGNVRRNYSNSIYASTEGGLETPGLYALANSKLPILPPDENVYTTVTSSAYATASFDFYKFFYLDATFRADESSTLPKGDNVFTYPSFTGSFILSEFIKPSWLSFWKVRANYAEVGGTADPYQLQYYYSYAGLFNNNIVMQNSQTIRPNNALKPQRSKEFEFGTEIQILKGRINFDAAFYKTKTFDQILQLPISAGSGLNFAMVNAGQIDNKGFEVQLGLVPIKTSNFTWNMDINWSKNENKVVELLHNATSDVSNYLLTSVQGGASVNATEGEKWGTIRGSDYTYDANGNKIVDASGFYKLNGNQIIGNTTPDWIGGVRNSFSYKGISLSFLIDVRKGGDIFSTDMYYASSTGLYVDTAGGNYRSGKVVLPGVTASGQANTKEIDASVYGNLGYQKRPTSDYVYDGSFVKLREASISYALPKTLLQGTFVNEAKVSIVGRNLWIIHKNLPYADPESTLGGGVRGYGYSIGSLPTTRDIGVNVTFKF</sequence>
<organism evidence="11 12">
    <name type="scientific">Soonwooa buanensis</name>
    <dbReference type="NCBI Taxonomy" id="619805"/>
    <lineage>
        <taxon>Bacteria</taxon>
        <taxon>Pseudomonadati</taxon>
        <taxon>Bacteroidota</taxon>
        <taxon>Flavobacteriia</taxon>
        <taxon>Flavobacteriales</taxon>
        <taxon>Weeksellaceae</taxon>
        <taxon>Chryseobacterium group</taxon>
        <taxon>Soonwooa</taxon>
    </lineage>
</organism>
<dbReference type="InterPro" id="IPR039426">
    <property type="entry name" value="TonB-dep_rcpt-like"/>
</dbReference>
<evidence type="ECO:0000259" key="10">
    <source>
        <dbReference type="Pfam" id="PF07715"/>
    </source>
</evidence>
<dbReference type="Proteomes" id="UP000191112">
    <property type="component" value="Unassembled WGS sequence"/>
</dbReference>
<dbReference type="RefSeq" id="WP_079667152.1">
    <property type="nucleotide sequence ID" value="NZ_FUYZ01000006.1"/>
</dbReference>
<dbReference type="OrthoDB" id="9768177at2"/>
<dbReference type="GO" id="GO:0015344">
    <property type="term" value="F:siderophore uptake transmembrane transporter activity"/>
    <property type="evidence" value="ECO:0007669"/>
    <property type="project" value="TreeGrafter"/>
</dbReference>
<dbReference type="InterPro" id="IPR012910">
    <property type="entry name" value="Plug_dom"/>
</dbReference>